<dbReference type="EMBL" id="AAKENF010000056">
    <property type="protein sequence ID" value="ECR1524595.1"/>
    <property type="molecule type" value="Genomic_DNA"/>
</dbReference>
<dbReference type="AlphaFoldDB" id="A0A5Z1DAQ8"/>
<gene>
    <name evidence="1" type="ORF">F0J77_09350</name>
</gene>
<sequence>MLEDDFIKERQNIRQKMLKFSRAINQGKPLDDDLRDEISSDDILRRRFKKKTPNKFLKELDEEYESKHTKKSNIYLKEDLINVKLEEKQSLAKKIFSKMKERRKEENKKTKKNFLFSRKKANEIKNIQTKT</sequence>
<reference evidence="1" key="1">
    <citation type="submission" date="2019-09" db="EMBL/GenBank/DDBJ databases">
        <authorList>
            <person name="Ashton P.M."/>
            <person name="Dallman T."/>
            <person name="Nair S."/>
            <person name="De Pinna E."/>
            <person name="Peters T."/>
            <person name="Grant K."/>
        </authorList>
    </citation>
    <scope>NUCLEOTIDE SEQUENCE</scope>
    <source>
        <strain evidence="1">228903</strain>
    </source>
</reference>
<name>A0A5Z1DAQ8_CAMJU</name>
<protein>
    <submittedName>
        <fullName evidence="1">Uncharacterized protein</fullName>
    </submittedName>
</protein>
<organism evidence="1">
    <name type="scientific">Campylobacter jejuni</name>
    <dbReference type="NCBI Taxonomy" id="197"/>
    <lineage>
        <taxon>Bacteria</taxon>
        <taxon>Pseudomonadati</taxon>
        <taxon>Campylobacterota</taxon>
        <taxon>Epsilonproteobacteria</taxon>
        <taxon>Campylobacterales</taxon>
        <taxon>Campylobacteraceae</taxon>
        <taxon>Campylobacter</taxon>
    </lineage>
</organism>
<proteinExistence type="predicted"/>
<evidence type="ECO:0000313" key="1">
    <source>
        <dbReference type="EMBL" id="ECR1524595.1"/>
    </source>
</evidence>
<comment type="caution">
    <text evidence="1">The sequence shown here is derived from an EMBL/GenBank/DDBJ whole genome shotgun (WGS) entry which is preliminary data.</text>
</comment>
<accession>A0A5Z1DAQ8</accession>
<feature type="non-terminal residue" evidence="1">
    <location>
        <position position="131"/>
    </location>
</feature>